<evidence type="ECO:0000313" key="2">
    <source>
        <dbReference type="EMBL" id="KDR76458.1"/>
    </source>
</evidence>
<gene>
    <name evidence="2" type="ORF">GALMADRAFT_246823</name>
</gene>
<reference evidence="3" key="1">
    <citation type="journal article" date="2014" name="Proc. Natl. Acad. Sci. U.S.A.">
        <title>Extensive sampling of basidiomycete genomes demonstrates inadequacy of the white-rot/brown-rot paradigm for wood decay fungi.</title>
        <authorList>
            <person name="Riley R."/>
            <person name="Salamov A.A."/>
            <person name="Brown D.W."/>
            <person name="Nagy L.G."/>
            <person name="Floudas D."/>
            <person name="Held B.W."/>
            <person name="Levasseur A."/>
            <person name="Lombard V."/>
            <person name="Morin E."/>
            <person name="Otillar R."/>
            <person name="Lindquist E.A."/>
            <person name="Sun H."/>
            <person name="LaButti K.M."/>
            <person name="Schmutz J."/>
            <person name="Jabbour D."/>
            <person name="Luo H."/>
            <person name="Baker S.E."/>
            <person name="Pisabarro A.G."/>
            <person name="Walton J.D."/>
            <person name="Blanchette R.A."/>
            <person name="Henrissat B."/>
            <person name="Martin F."/>
            <person name="Cullen D."/>
            <person name="Hibbett D.S."/>
            <person name="Grigoriev I.V."/>
        </authorList>
    </citation>
    <scope>NUCLEOTIDE SEQUENCE [LARGE SCALE GENOMIC DNA]</scope>
    <source>
        <strain evidence="3">CBS 339.88</strain>
    </source>
</reference>
<organism evidence="2 3">
    <name type="scientific">Galerina marginata (strain CBS 339.88)</name>
    <dbReference type="NCBI Taxonomy" id="685588"/>
    <lineage>
        <taxon>Eukaryota</taxon>
        <taxon>Fungi</taxon>
        <taxon>Dikarya</taxon>
        <taxon>Basidiomycota</taxon>
        <taxon>Agaricomycotina</taxon>
        <taxon>Agaricomycetes</taxon>
        <taxon>Agaricomycetidae</taxon>
        <taxon>Agaricales</taxon>
        <taxon>Agaricineae</taxon>
        <taxon>Strophariaceae</taxon>
        <taxon>Galerina</taxon>
    </lineage>
</organism>
<feature type="compositionally biased region" description="Low complexity" evidence="1">
    <location>
        <begin position="29"/>
        <end position="44"/>
    </location>
</feature>
<evidence type="ECO:0000256" key="1">
    <source>
        <dbReference type="SAM" id="MobiDB-lite"/>
    </source>
</evidence>
<dbReference type="AlphaFoldDB" id="A0A067TBX6"/>
<dbReference type="EMBL" id="KL142378">
    <property type="protein sequence ID" value="KDR76458.1"/>
    <property type="molecule type" value="Genomic_DNA"/>
</dbReference>
<evidence type="ECO:0000313" key="3">
    <source>
        <dbReference type="Proteomes" id="UP000027222"/>
    </source>
</evidence>
<protein>
    <submittedName>
        <fullName evidence="2">Uncharacterized protein</fullName>
    </submittedName>
</protein>
<dbReference type="Proteomes" id="UP000027222">
    <property type="component" value="Unassembled WGS sequence"/>
</dbReference>
<sequence>MEAPRTLPTSALDHELPSFLPADRPPTPSAVVASASPSSSPSWYTWTPSSVWSDLDFQRDTSIRAVARKR</sequence>
<name>A0A067TBX6_GALM3</name>
<dbReference type="HOGENOM" id="CLU_2757939_0_0_1"/>
<proteinExistence type="predicted"/>
<keyword evidence="3" id="KW-1185">Reference proteome</keyword>
<feature type="region of interest" description="Disordered" evidence="1">
    <location>
        <begin position="1"/>
        <end position="44"/>
    </location>
</feature>
<accession>A0A067TBX6</accession>